<dbReference type="EMBL" id="RXGB01002001">
    <property type="protein sequence ID" value="TMW96722.1"/>
    <property type="molecule type" value="Genomic_DNA"/>
</dbReference>
<protein>
    <recommendedName>
        <fullName evidence="3">Putative plant transposon protein domain-containing protein</fullName>
    </recommendedName>
</protein>
<organism evidence="4">
    <name type="scientific">Solanum chilense</name>
    <name type="common">Tomato</name>
    <name type="synonym">Lycopersicon chilense</name>
    <dbReference type="NCBI Taxonomy" id="4083"/>
    <lineage>
        <taxon>Eukaryota</taxon>
        <taxon>Viridiplantae</taxon>
        <taxon>Streptophyta</taxon>
        <taxon>Embryophyta</taxon>
        <taxon>Tracheophyta</taxon>
        <taxon>Spermatophyta</taxon>
        <taxon>Magnoliopsida</taxon>
        <taxon>eudicotyledons</taxon>
        <taxon>Gunneridae</taxon>
        <taxon>Pentapetalae</taxon>
        <taxon>asterids</taxon>
        <taxon>lamiids</taxon>
        <taxon>Solanales</taxon>
        <taxon>Solanaceae</taxon>
        <taxon>Solanoideae</taxon>
        <taxon>Solaneae</taxon>
        <taxon>Solanum</taxon>
        <taxon>Solanum subgen. Lycopersicon</taxon>
    </lineage>
</organism>
<feature type="compositionally biased region" description="Polar residues" evidence="1">
    <location>
        <begin position="103"/>
        <end position="117"/>
    </location>
</feature>
<feature type="region of interest" description="Disordered" evidence="1">
    <location>
        <begin position="1"/>
        <end position="26"/>
    </location>
</feature>
<keyword evidence="2" id="KW-0812">Transmembrane</keyword>
<feature type="compositionally biased region" description="Basic and acidic residues" evidence="1">
    <location>
        <begin position="17"/>
        <end position="26"/>
    </location>
</feature>
<sequence>MDAKILSQKYRTRPHRRTVDQSTDRHWGLSTTPPLICLSTHGTQARLSLLSRTFQVCRPFPLVGDLSSDDEHDPKYVPLGTQTPSRAAKTSRSTPKRMASGVVTASQSNEERTLTSTPSWCAAVSDGVFGSAEASGFEEASSSHRSTTPATSVHSSSSEEADSAGSTPAPLTDVPAPVVDQPNRWSLSTIPAIHNLFTRHRREWTARSFGCYSEEMVREFYAAYVVTLRDSLDRRANPAKYAPLEYVRVRGKRRERVPRETTKRFVAQKISLDSEDADLLLKPKGGIKKDNLTFTAKFLWLLVRHCLSPTDADNIVTWDRAVFIATMVTGFEVDFMWLSQAIIHERAFKVTTTYPFPCIIFDLYRSVGVLVLHIDVLKTPTGIMDIGIIRDETNKIAPSRGPGAEVQPLGECLAATVQQAQGVDQATSEPTDTTPVESIPGTKTALSSSRSTPSAALVPITRVQKFEAQMATLLHHIQPWMQKSIFEAEERNEKMMVQRTDRQIMEVHHCLFVFKLRVLARSSPTVDLTTLQDSVASLRVDMDPREHIKRQQSRDETRVSKRERLELEAARRASLIDEEARQMRGKEEAAGASSCRIADVERSTAEGTVIIVYTTDVYPYYKGSRFRETAPAILLIIGAMRLTFALPTTWFYIFLCIGDNSMLFCWGWGKLT</sequence>
<evidence type="ECO:0000259" key="3">
    <source>
        <dbReference type="Pfam" id="PF20167"/>
    </source>
</evidence>
<keyword evidence="2" id="KW-0472">Membrane</keyword>
<feature type="compositionally biased region" description="Polar residues" evidence="1">
    <location>
        <begin position="80"/>
        <end position="93"/>
    </location>
</feature>
<keyword evidence="2" id="KW-1133">Transmembrane helix</keyword>
<dbReference type="InterPro" id="IPR046796">
    <property type="entry name" value="Transposase_32_dom"/>
</dbReference>
<feature type="region of interest" description="Disordered" evidence="1">
    <location>
        <begin position="135"/>
        <end position="176"/>
    </location>
</feature>
<feature type="region of interest" description="Disordered" evidence="1">
    <location>
        <begin position="423"/>
        <end position="451"/>
    </location>
</feature>
<proteinExistence type="predicted"/>
<dbReference type="Pfam" id="PF20167">
    <property type="entry name" value="Transposase_32"/>
    <property type="match status" value="1"/>
</dbReference>
<comment type="caution">
    <text evidence="4">The sequence shown here is derived from an EMBL/GenBank/DDBJ whole genome shotgun (WGS) entry which is preliminary data.</text>
</comment>
<feature type="transmembrane region" description="Helical" evidence="2">
    <location>
        <begin position="632"/>
        <end position="655"/>
    </location>
</feature>
<feature type="region of interest" description="Disordered" evidence="1">
    <location>
        <begin position="64"/>
        <end position="117"/>
    </location>
</feature>
<feature type="domain" description="Putative plant transposon protein" evidence="3">
    <location>
        <begin position="199"/>
        <end position="369"/>
    </location>
</feature>
<evidence type="ECO:0000256" key="1">
    <source>
        <dbReference type="SAM" id="MobiDB-lite"/>
    </source>
</evidence>
<reference evidence="4" key="1">
    <citation type="submission" date="2019-05" db="EMBL/GenBank/DDBJ databases">
        <title>The de novo reference genome and transcriptome assemblies of the wild tomato species Solanum chilense.</title>
        <authorList>
            <person name="Stam R."/>
            <person name="Nosenko T."/>
            <person name="Hoerger A.C."/>
            <person name="Stephan W."/>
            <person name="Seidel M.A."/>
            <person name="Kuhn J.M.M."/>
            <person name="Haberer G."/>
            <person name="Tellier A."/>
        </authorList>
    </citation>
    <scope>NUCLEOTIDE SEQUENCE</scope>
    <source>
        <tissue evidence="4">Mature leaves</tissue>
    </source>
</reference>
<gene>
    <name evidence="4" type="ORF">EJD97_006923</name>
</gene>
<feature type="compositionally biased region" description="Polar residues" evidence="1">
    <location>
        <begin position="423"/>
        <end position="436"/>
    </location>
</feature>
<evidence type="ECO:0000256" key="2">
    <source>
        <dbReference type="SAM" id="Phobius"/>
    </source>
</evidence>
<accession>A0A6N2BMB3</accession>
<feature type="compositionally biased region" description="Low complexity" evidence="1">
    <location>
        <begin position="146"/>
        <end position="167"/>
    </location>
</feature>
<dbReference type="AlphaFoldDB" id="A0A6N2BMB3"/>
<evidence type="ECO:0000313" key="4">
    <source>
        <dbReference type="EMBL" id="TMW96722.1"/>
    </source>
</evidence>
<name>A0A6N2BMB3_SOLCI</name>